<dbReference type="InterPro" id="IPR016156">
    <property type="entry name" value="FAD/NAD-linked_Rdtase_dimer_sf"/>
</dbReference>
<dbReference type="Pfam" id="PF14759">
    <property type="entry name" value="Reductase_C"/>
    <property type="match status" value="1"/>
</dbReference>
<feature type="domain" description="FAD/NAD(P)-binding" evidence="5">
    <location>
        <begin position="42"/>
        <end position="342"/>
    </location>
</feature>
<dbReference type="SUPFAM" id="SSF51905">
    <property type="entry name" value="FAD/NAD(P)-binding domain"/>
    <property type="match status" value="2"/>
</dbReference>
<dbReference type="GO" id="GO:0016651">
    <property type="term" value="F:oxidoreductase activity, acting on NAD(P)H"/>
    <property type="evidence" value="ECO:0007669"/>
    <property type="project" value="TreeGrafter"/>
</dbReference>
<organism evidence="7 8">
    <name type="scientific">Propioniciclava flava</name>
    <dbReference type="NCBI Taxonomy" id="2072026"/>
    <lineage>
        <taxon>Bacteria</taxon>
        <taxon>Bacillati</taxon>
        <taxon>Actinomycetota</taxon>
        <taxon>Actinomycetes</taxon>
        <taxon>Propionibacteriales</taxon>
        <taxon>Propionibacteriaceae</taxon>
        <taxon>Propioniciclava</taxon>
    </lineage>
</organism>
<dbReference type="InterPro" id="IPR036188">
    <property type="entry name" value="FAD/NAD-bd_sf"/>
</dbReference>
<dbReference type="Proteomes" id="UP000290624">
    <property type="component" value="Unassembled WGS sequence"/>
</dbReference>
<dbReference type="PANTHER" id="PTHR43557:SF2">
    <property type="entry name" value="RIESKE DOMAIN-CONTAINING PROTEIN-RELATED"/>
    <property type="match status" value="1"/>
</dbReference>
<accession>A0A4Q2EFD6</accession>
<evidence type="ECO:0000259" key="6">
    <source>
        <dbReference type="Pfam" id="PF14759"/>
    </source>
</evidence>
<dbReference type="SUPFAM" id="SSF55424">
    <property type="entry name" value="FAD/NAD-linked reductases, dimerisation (C-terminal) domain"/>
    <property type="match status" value="1"/>
</dbReference>
<name>A0A4Q2EFD6_9ACTN</name>
<keyword evidence="2" id="KW-0285">Flavoprotein</keyword>
<evidence type="ECO:0000313" key="7">
    <source>
        <dbReference type="EMBL" id="RXW31232.1"/>
    </source>
</evidence>
<proteinExistence type="predicted"/>
<dbReference type="GO" id="GO:0005737">
    <property type="term" value="C:cytoplasm"/>
    <property type="evidence" value="ECO:0007669"/>
    <property type="project" value="TreeGrafter"/>
</dbReference>
<dbReference type="InterPro" id="IPR050446">
    <property type="entry name" value="FAD-oxidoreductase/Apoptosis"/>
</dbReference>
<dbReference type="Pfam" id="PF07992">
    <property type="entry name" value="Pyr_redox_2"/>
    <property type="match status" value="1"/>
</dbReference>
<evidence type="ECO:0000256" key="1">
    <source>
        <dbReference type="ARBA" id="ARBA00001974"/>
    </source>
</evidence>
<dbReference type="PANTHER" id="PTHR43557">
    <property type="entry name" value="APOPTOSIS-INDUCING FACTOR 1"/>
    <property type="match status" value="1"/>
</dbReference>
<evidence type="ECO:0000313" key="8">
    <source>
        <dbReference type="Proteomes" id="UP000290624"/>
    </source>
</evidence>
<dbReference type="PRINTS" id="PR00411">
    <property type="entry name" value="PNDRDTASEI"/>
</dbReference>
<gene>
    <name evidence="7" type="ORF">C1706_13030</name>
</gene>
<evidence type="ECO:0000256" key="2">
    <source>
        <dbReference type="ARBA" id="ARBA00022630"/>
    </source>
</evidence>
<dbReference type="EMBL" id="PPCV01000011">
    <property type="protein sequence ID" value="RXW31232.1"/>
    <property type="molecule type" value="Genomic_DNA"/>
</dbReference>
<feature type="domain" description="Reductase C-terminal" evidence="6">
    <location>
        <begin position="364"/>
        <end position="446"/>
    </location>
</feature>
<keyword evidence="3" id="KW-0274">FAD</keyword>
<dbReference type="Gene3D" id="3.30.390.30">
    <property type="match status" value="1"/>
</dbReference>
<dbReference type="OrthoDB" id="3568330at2"/>
<dbReference type="InterPro" id="IPR023753">
    <property type="entry name" value="FAD/NAD-binding_dom"/>
</dbReference>
<comment type="caution">
    <text evidence="7">The sequence shown here is derived from an EMBL/GenBank/DDBJ whole genome shotgun (WGS) entry which is preliminary data.</text>
</comment>
<evidence type="ECO:0000259" key="5">
    <source>
        <dbReference type="Pfam" id="PF07992"/>
    </source>
</evidence>
<evidence type="ECO:0000256" key="4">
    <source>
        <dbReference type="ARBA" id="ARBA00023002"/>
    </source>
</evidence>
<keyword evidence="8" id="KW-1185">Reference proteome</keyword>
<sequence>MRFIAQVSYLLYNWCGHWNPPTLGSAPAARTRPRPWEANVTRYVIIGGGLGGAKAAEALRELDGSAQITLVAGERALPYERPPLSKEFLQGTKTLPEFTVFEASWYADNEVALRLGQFATGLDASARVVELSDGSSLSYDGLVLATGSRPRSLRVPGVARPGVQTLRTIEESQQLRDAILTLARDGRRLVIVGSSWIALEVAASARTLGAEVSIIARGDHVLEALGPEWGERFAALHRDHGVDLRFNAEVSSIDGEGPSGPVAGVTLRDGAALAAGHVLLAIGAEPRVELAEHAGLALDDGVLVDAGLASSDPAITAVGDIANAENVFLGHRLRVQHWAAALKDPDFAARTLVGDEAALDTIPYFFTDQYDWGLEFRGEIPAEHRFVQRGPDDACLTFWLDAGGVPRAALNLNLWDDSEAIEALLRAQRPVDAAALADPKVPLADLA</sequence>
<comment type="cofactor">
    <cofactor evidence="1">
        <name>FAD</name>
        <dbReference type="ChEBI" id="CHEBI:57692"/>
    </cofactor>
</comment>
<dbReference type="PRINTS" id="PR00368">
    <property type="entry name" value="FADPNR"/>
</dbReference>
<dbReference type="InterPro" id="IPR028202">
    <property type="entry name" value="Reductase_C"/>
</dbReference>
<reference evidence="7 8" key="1">
    <citation type="submission" date="2018-01" db="EMBL/GenBank/DDBJ databases">
        <title>Lactibacter flavus gen. nov., sp. nov., a novel bacterium of the family Propionibacteriaceae isolated from raw milk and dairy products.</title>
        <authorList>
            <person name="Wenning M."/>
            <person name="Breitenwieser F."/>
            <person name="Huptas C."/>
            <person name="von Neubeck M."/>
            <person name="Busse H.-J."/>
            <person name="Scherer S."/>
        </authorList>
    </citation>
    <scope>NUCLEOTIDE SEQUENCE [LARGE SCALE GENOMIC DNA]</scope>
    <source>
        <strain evidence="7 8">VG341</strain>
    </source>
</reference>
<evidence type="ECO:0000256" key="3">
    <source>
        <dbReference type="ARBA" id="ARBA00022827"/>
    </source>
</evidence>
<keyword evidence="4" id="KW-0560">Oxidoreductase</keyword>
<dbReference type="AlphaFoldDB" id="A0A4Q2EFD6"/>
<dbReference type="Gene3D" id="3.50.50.60">
    <property type="entry name" value="FAD/NAD(P)-binding domain"/>
    <property type="match status" value="2"/>
</dbReference>
<protein>
    <submittedName>
        <fullName evidence="7">FAD-dependent oxidoreductase</fullName>
    </submittedName>
</protein>